<organism evidence="1 2">
    <name type="scientific">Mesomycoplasma lagogenitalium</name>
    <dbReference type="NCBI Taxonomy" id="171286"/>
    <lineage>
        <taxon>Bacteria</taxon>
        <taxon>Bacillati</taxon>
        <taxon>Mycoplasmatota</taxon>
        <taxon>Mycoplasmoidales</taxon>
        <taxon>Metamycoplasmataceae</taxon>
        <taxon>Mesomycoplasma</taxon>
    </lineage>
</organism>
<evidence type="ECO:0000313" key="1">
    <source>
        <dbReference type="EMBL" id="WGI36395.1"/>
    </source>
</evidence>
<dbReference type="EMBL" id="CP122979">
    <property type="protein sequence ID" value="WGI36395.1"/>
    <property type="molecule type" value="Genomic_DNA"/>
</dbReference>
<dbReference type="RefSeq" id="WP_280101696.1">
    <property type="nucleotide sequence ID" value="NZ_CP122979.1"/>
</dbReference>
<dbReference type="NCBIfam" id="NF045770">
    <property type="entry name" value="MPN403_MG284_C"/>
    <property type="match status" value="1"/>
</dbReference>
<sequence>MEIQKLKFKEKRNLVESIVSVYKKIKFSSELELNLQKHKNETQIKIPKELNSGLSAFERIMSFLQPIDVFVIKKEFLEDSPKNWFQEHWSKSTYYKYVTTAIDNFLFYFYG</sequence>
<proteinExistence type="predicted"/>
<protein>
    <submittedName>
        <fullName evidence="1">Uncharacterized protein</fullName>
    </submittedName>
</protein>
<name>A0ABY8LT20_9BACT</name>
<gene>
    <name evidence="1" type="ORF">QEG99_02890</name>
</gene>
<dbReference type="Proteomes" id="UP001179842">
    <property type="component" value="Chromosome"/>
</dbReference>
<evidence type="ECO:0000313" key="2">
    <source>
        <dbReference type="Proteomes" id="UP001179842"/>
    </source>
</evidence>
<accession>A0ABY8LT20</accession>
<keyword evidence="2" id="KW-1185">Reference proteome</keyword>
<reference evidence="1" key="1">
    <citation type="submission" date="2023-04" db="EMBL/GenBank/DDBJ databases">
        <title>Completed genome of Mycoplasma lagogenitalium type strain 12MS.</title>
        <authorList>
            <person name="Spergser J."/>
        </authorList>
    </citation>
    <scope>NUCLEOTIDE SEQUENCE</scope>
    <source>
        <strain evidence="1">12MS</strain>
    </source>
</reference>
<dbReference type="InterPro" id="IPR058231">
    <property type="entry name" value="MG284-like_C"/>
</dbReference>